<keyword evidence="2" id="KW-1185">Reference proteome</keyword>
<evidence type="ECO:0000313" key="2">
    <source>
        <dbReference type="Proteomes" id="UP000308600"/>
    </source>
</evidence>
<reference evidence="1 2" key="1">
    <citation type="journal article" date="2019" name="Nat. Ecol. Evol.">
        <title>Megaphylogeny resolves global patterns of mushroom evolution.</title>
        <authorList>
            <person name="Varga T."/>
            <person name="Krizsan K."/>
            <person name="Foldi C."/>
            <person name="Dima B."/>
            <person name="Sanchez-Garcia M."/>
            <person name="Sanchez-Ramirez S."/>
            <person name="Szollosi G.J."/>
            <person name="Szarkandi J.G."/>
            <person name="Papp V."/>
            <person name="Albert L."/>
            <person name="Andreopoulos W."/>
            <person name="Angelini C."/>
            <person name="Antonin V."/>
            <person name="Barry K.W."/>
            <person name="Bougher N.L."/>
            <person name="Buchanan P."/>
            <person name="Buyck B."/>
            <person name="Bense V."/>
            <person name="Catcheside P."/>
            <person name="Chovatia M."/>
            <person name="Cooper J."/>
            <person name="Damon W."/>
            <person name="Desjardin D."/>
            <person name="Finy P."/>
            <person name="Geml J."/>
            <person name="Haridas S."/>
            <person name="Hughes K."/>
            <person name="Justo A."/>
            <person name="Karasinski D."/>
            <person name="Kautmanova I."/>
            <person name="Kiss B."/>
            <person name="Kocsube S."/>
            <person name="Kotiranta H."/>
            <person name="LaButti K.M."/>
            <person name="Lechner B.E."/>
            <person name="Liimatainen K."/>
            <person name="Lipzen A."/>
            <person name="Lukacs Z."/>
            <person name="Mihaltcheva S."/>
            <person name="Morgado L.N."/>
            <person name="Niskanen T."/>
            <person name="Noordeloos M.E."/>
            <person name="Ohm R.A."/>
            <person name="Ortiz-Santana B."/>
            <person name="Ovrebo C."/>
            <person name="Racz N."/>
            <person name="Riley R."/>
            <person name="Savchenko A."/>
            <person name="Shiryaev A."/>
            <person name="Soop K."/>
            <person name="Spirin V."/>
            <person name="Szebenyi C."/>
            <person name="Tomsovsky M."/>
            <person name="Tulloss R.E."/>
            <person name="Uehling J."/>
            <person name="Grigoriev I.V."/>
            <person name="Vagvolgyi C."/>
            <person name="Papp T."/>
            <person name="Martin F.M."/>
            <person name="Miettinen O."/>
            <person name="Hibbett D.S."/>
            <person name="Nagy L.G."/>
        </authorList>
    </citation>
    <scope>NUCLEOTIDE SEQUENCE [LARGE SCALE GENOMIC DNA]</scope>
    <source>
        <strain evidence="1 2">NL-1719</strain>
    </source>
</reference>
<protein>
    <submittedName>
        <fullName evidence="1">Uncharacterized protein</fullName>
    </submittedName>
</protein>
<dbReference type="EMBL" id="ML208261">
    <property type="protein sequence ID" value="TFK76111.1"/>
    <property type="molecule type" value="Genomic_DNA"/>
</dbReference>
<evidence type="ECO:0000313" key="1">
    <source>
        <dbReference type="EMBL" id="TFK76111.1"/>
    </source>
</evidence>
<organism evidence="1 2">
    <name type="scientific">Pluteus cervinus</name>
    <dbReference type="NCBI Taxonomy" id="181527"/>
    <lineage>
        <taxon>Eukaryota</taxon>
        <taxon>Fungi</taxon>
        <taxon>Dikarya</taxon>
        <taxon>Basidiomycota</taxon>
        <taxon>Agaricomycotina</taxon>
        <taxon>Agaricomycetes</taxon>
        <taxon>Agaricomycetidae</taxon>
        <taxon>Agaricales</taxon>
        <taxon>Pluteineae</taxon>
        <taxon>Pluteaceae</taxon>
        <taxon>Pluteus</taxon>
    </lineage>
</organism>
<proteinExistence type="predicted"/>
<accession>A0ACD3BEM3</accession>
<dbReference type="Proteomes" id="UP000308600">
    <property type="component" value="Unassembled WGS sequence"/>
</dbReference>
<sequence length="227" mass="24903">MFIFNGKLNWSKNAENECFTVVVPAGFALNDLISAHWQWTVDSKGRKQYNVSQLGVIDKVFQTPQEYRINFSFSYYTFDAVVAHDFSSLTVTMRNPSGASNRPTVLAKQFADASRVSPTGVYTGKLNWFRFAVNEMITVVIPAGISDGAPCSLFYQWTVDSKGNVKANSCQKGTLSSVRKSGNSVTGTLKGSYYTYEITISNGTQGTIVISNPAGESTSNSVVRFNC</sequence>
<name>A0ACD3BEM3_9AGAR</name>
<gene>
    <name evidence="1" type="ORF">BDN72DRAFT_831549</name>
</gene>